<keyword evidence="7" id="KW-0456">Lyase</keyword>
<organism evidence="7 8">
    <name type="scientific">Roseovarius nubinhibens</name>
    <dbReference type="NCBI Taxonomy" id="314263"/>
    <lineage>
        <taxon>Bacteria</taxon>
        <taxon>Pseudomonadati</taxon>
        <taxon>Pseudomonadota</taxon>
        <taxon>Alphaproteobacteria</taxon>
        <taxon>Rhodobacterales</taxon>
        <taxon>Roseobacteraceae</taxon>
        <taxon>Roseovarius</taxon>
    </lineage>
</organism>
<dbReference type="GO" id="GO:0003994">
    <property type="term" value="F:aconitate hydratase activity"/>
    <property type="evidence" value="ECO:0007669"/>
    <property type="project" value="UniProtKB-EC"/>
</dbReference>
<evidence type="ECO:0000256" key="3">
    <source>
        <dbReference type="ARBA" id="ARBA00023004"/>
    </source>
</evidence>
<comment type="caution">
    <text evidence="7">The sequence shown here is derived from an EMBL/GenBank/DDBJ whole genome shotgun (WGS) entry which is preliminary data.</text>
</comment>
<feature type="non-terminal residue" evidence="7">
    <location>
        <position position="177"/>
    </location>
</feature>
<evidence type="ECO:0000256" key="4">
    <source>
        <dbReference type="ARBA" id="ARBA00023014"/>
    </source>
</evidence>
<name>A0A348WDY8_9RHOB</name>
<evidence type="ECO:0000313" key="8">
    <source>
        <dbReference type="Proteomes" id="UP000264719"/>
    </source>
</evidence>
<dbReference type="EMBL" id="DMVW01000124">
    <property type="protein sequence ID" value="HAR52750.1"/>
    <property type="molecule type" value="Genomic_DNA"/>
</dbReference>
<sequence>MPITVGQDTAKTRKQLTVGSQSVSYYSIAAAEAAGLGDFSRLPAALKVVLENMLRFEDGKTVTTDDIKAFADWAEKGGKNPREIAYRPARVLMQDFTGVPAVVDLAAMRDGIKALGGDAQKINPLNPVDLVIDHSVMIDEFGNPRAFQMNVDREYERNMERYQFLKWGQGAFNNFRV</sequence>
<dbReference type="InterPro" id="IPR006249">
    <property type="entry name" value="Aconitase/IRP2"/>
</dbReference>
<reference evidence="7 8" key="1">
    <citation type="journal article" date="2018" name="Nat. Biotechnol.">
        <title>A standardized bacterial taxonomy based on genome phylogeny substantially revises the tree of life.</title>
        <authorList>
            <person name="Parks D.H."/>
            <person name="Chuvochina M."/>
            <person name="Waite D.W."/>
            <person name="Rinke C."/>
            <person name="Skarshewski A."/>
            <person name="Chaumeil P.A."/>
            <person name="Hugenholtz P."/>
        </authorList>
    </citation>
    <scope>NUCLEOTIDE SEQUENCE [LARGE SCALE GENOMIC DNA]</scope>
    <source>
        <strain evidence="7">UBA9169</strain>
    </source>
</reference>
<dbReference type="PANTHER" id="PTHR11670">
    <property type="entry name" value="ACONITASE/IRON-RESPONSIVE ELEMENT FAMILY MEMBER"/>
    <property type="match status" value="1"/>
</dbReference>
<protein>
    <recommendedName>
        <fullName evidence="1">aconitate hydratase</fullName>
        <ecNumber evidence="1">4.2.1.3</ecNumber>
    </recommendedName>
</protein>
<comment type="catalytic activity">
    <reaction evidence="5">
        <text>citrate = D-threo-isocitrate</text>
        <dbReference type="Rhea" id="RHEA:10336"/>
        <dbReference type="ChEBI" id="CHEBI:15562"/>
        <dbReference type="ChEBI" id="CHEBI:16947"/>
        <dbReference type="EC" id="4.2.1.3"/>
    </reaction>
</comment>
<dbReference type="InterPro" id="IPR036008">
    <property type="entry name" value="Aconitase_4Fe-4S_dom"/>
</dbReference>
<evidence type="ECO:0000256" key="1">
    <source>
        <dbReference type="ARBA" id="ARBA00012926"/>
    </source>
</evidence>
<keyword evidence="2" id="KW-0479">Metal-binding</keyword>
<proteinExistence type="predicted"/>
<keyword evidence="4" id="KW-0411">Iron-sulfur</keyword>
<dbReference type="EC" id="4.2.1.3" evidence="1"/>
<evidence type="ECO:0000259" key="6">
    <source>
        <dbReference type="Pfam" id="PF00330"/>
    </source>
</evidence>
<evidence type="ECO:0000256" key="5">
    <source>
        <dbReference type="ARBA" id="ARBA00023501"/>
    </source>
</evidence>
<evidence type="ECO:0000256" key="2">
    <source>
        <dbReference type="ARBA" id="ARBA00022723"/>
    </source>
</evidence>
<dbReference type="SUPFAM" id="SSF53732">
    <property type="entry name" value="Aconitase iron-sulfur domain"/>
    <property type="match status" value="1"/>
</dbReference>
<dbReference type="AlphaFoldDB" id="A0A348WDY8"/>
<dbReference type="GO" id="GO:0046872">
    <property type="term" value="F:metal ion binding"/>
    <property type="evidence" value="ECO:0007669"/>
    <property type="project" value="UniProtKB-KW"/>
</dbReference>
<dbReference type="InterPro" id="IPR001030">
    <property type="entry name" value="Acoase/IPM_deHydtase_lsu_aba"/>
</dbReference>
<dbReference type="Gene3D" id="3.30.499.10">
    <property type="entry name" value="Aconitase, domain 3"/>
    <property type="match status" value="1"/>
</dbReference>
<evidence type="ECO:0000313" key="7">
    <source>
        <dbReference type="EMBL" id="HAR52750.1"/>
    </source>
</evidence>
<gene>
    <name evidence="7" type="ORF">DCS45_12875</name>
</gene>
<dbReference type="Pfam" id="PF00330">
    <property type="entry name" value="Aconitase"/>
    <property type="match status" value="1"/>
</dbReference>
<dbReference type="GO" id="GO:0051536">
    <property type="term" value="F:iron-sulfur cluster binding"/>
    <property type="evidence" value="ECO:0007669"/>
    <property type="project" value="UniProtKB-KW"/>
</dbReference>
<dbReference type="InterPro" id="IPR015931">
    <property type="entry name" value="Acnase/IPM_dHydase_lsu_aba_1/3"/>
</dbReference>
<accession>A0A348WDY8</accession>
<dbReference type="Proteomes" id="UP000264719">
    <property type="component" value="Unassembled WGS sequence"/>
</dbReference>
<feature type="domain" description="Aconitase/3-isopropylmalate dehydratase large subunit alpha/beta/alpha" evidence="6">
    <location>
        <begin position="81"/>
        <end position="176"/>
    </location>
</feature>
<keyword evidence="3" id="KW-0408">Iron</keyword>